<reference evidence="2" key="2">
    <citation type="submission" date="2007-03" db="EMBL/GenBank/DDBJ databases">
        <authorList>
            <consortium name="The International Medicago Genome Annotation Group"/>
        </authorList>
    </citation>
    <scope>NUCLEOTIDE SEQUENCE</scope>
</reference>
<dbReference type="Proteomes" id="UP000002051">
    <property type="component" value="Chromosome 2"/>
</dbReference>
<proteinExistence type="predicted"/>
<dbReference type="AlphaFoldDB" id="A2Q534"/>
<reference evidence="3 5" key="3">
    <citation type="journal article" date="2011" name="Nature">
        <title>The Medicago genome provides insight into the evolution of rhizobial symbioses.</title>
        <authorList>
            <person name="Young N.D."/>
            <person name="Debelle F."/>
            <person name="Oldroyd G.E."/>
            <person name="Geurts R."/>
            <person name="Cannon S.B."/>
            <person name="Udvardi M.K."/>
            <person name="Benedito V.A."/>
            <person name="Mayer K.F."/>
            <person name="Gouzy J."/>
            <person name="Schoof H."/>
            <person name="Van de Peer Y."/>
            <person name="Proost S."/>
            <person name="Cook D.R."/>
            <person name="Meyers B.C."/>
            <person name="Spannagl M."/>
            <person name="Cheung F."/>
            <person name="De Mita S."/>
            <person name="Krishnakumar V."/>
            <person name="Gundlach H."/>
            <person name="Zhou S."/>
            <person name="Mudge J."/>
            <person name="Bharti A.K."/>
            <person name="Murray J.D."/>
            <person name="Naoumkina M.A."/>
            <person name="Rosen B."/>
            <person name="Silverstein K.A."/>
            <person name="Tang H."/>
            <person name="Rombauts S."/>
            <person name="Zhao P.X."/>
            <person name="Zhou P."/>
            <person name="Barbe V."/>
            <person name="Bardou P."/>
            <person name="Bechner M."/>
            <person name="Bellec A."/>
            <person name="Berger A."/>
            <person name="Berges H."/>
            <person name="Bidwell S."/>
            <person name="Bisseling T."/>
            <person name="Choisne N."/>
            <person name="Couloux A."/>
            <person name="Denny R."/>
            <person name="Deshpande S."/>
            <person name="Dai X."/>
            <person name="Doyle J.J."/>
            <person name="Dudez A.M."/>
            <person name="Farmer A.D."/>
            <person name="Fouteau S."/>
            <person name="Franken C."/>
            <person name="Gibelin C."/>
            <person name="Gish J."/>
            <person name="Goldstein S."/>
            <person name="Gonzalez A.J."/>
            <person name="Green P.J."/>
            <person name="Hallab A."/>
            <person name="Hartog M."/>
            <person name="Hua A."/>
            <person name="Humphray S.J."/>
            <person name="Jeong D.H."/>
            <person name="Jing Y."/>
            <person name="Jocker A."/>
            <person name="Kenton S.M."/>
            <person name="Kim D.J."/>
            <person name="Klee K."/>
            <person name="Lai H."/>
            <person name="Lang C."/>
            <person name="Lin S."/>
            <person name="Macmil S.L."/>
            <person name="Magdelenat G."/>
            <person name="Matthews L."/>
            <person name="McCorrison J."/>
            <person name="Monaghan E.L."/>
            <person name="Mun J.H."/>
            <person name="Najar F.Z."/>
            <person name="Nicholson C."/>
            <person name="Noirot C."/>
            <person name="O'Bleness M."/>
            <person name="Paule C.R."/>
            <person name="Poulain J."/>
            <person name="Prion F."/>
            <person name="Qin B."/>
            <person name="Qu C."/>
            <person name="Retzel E.F."/>
            <person name="Riddle C."/>
            <person name="Sallet E."/>
            <person name="Samain S."/>
            <person name="Samson N."/>
            <person name="Sanders I."/>
            <person name="Saurat O."/>
            <person name="Scarpelli C."/>
            <person name="Schiex T."/>
            <person name="Segurens B."/>
            <person name="Severin A.J."/>
            <person name="Sherrier D.J."/>
            <person name="Shi R."/>
            <person name="Sims S."/>
            <person name="Singer S.R."/>
            <person name="Sinharoy S."/>
            <person name="Sterck L."/>
            <person name="Viollet A."/>
            <person name="Wang B.B."/>
            <person name="Wang K."/>
            <person name="Wang M."/>
            <person name="Wang X."/>
            <person name="Warfsmann J."/>
            <person name="Weissenbach J."/>
            <person name="White D.D."/>
            <person name="White J.D."/>
            <person name="Wiley G.B."/>
            <person name="Wincker P."/>
            <person name="Xing Y."/>
            <person name="Yang L."/>
            <person name="Yao Z."/>
            <person name="Ying F."/>
            <person name="Zhai J."/>
            <person name="Zhou L."/>
            <person name="Zuber A."/>
            <person name="Denarie J."/>
            <person name="Dixon R.A."/>
            <person name="May G.D."/>
            <person name="Schwartz D.C."/>
            <person name="Rogers J."/>
            <person name="Quetier F."/>
            <person name="Town C.D."/>
            <person name="Roe B.A."/>
        </authorList>
    </citation>
    <scope>NUCLEOTIDE SEQUENCE [LARGE SCALE GENOMIC DNA]</scope>
    <source>
        <strain evidence="3">A17</strain>
        <strain evidence="4 5">cv. Jemalong A17</strain>
    </source>
</reference>
<reference evidence="4" key="5">
    <citation type="submission" date="2015-04" db="UniProtKB">
        <authorList>
            <consortium name="EnsemblPlants"/>
        </authorList>
    </citation>
    <scope>IDENTIFICATION</scope>
    <source>
        <strain evidence="4">cv. Jemalong A17</strain>
    </source>
</reference>
<dbReference type="EMBL" id="CM001218">
    <property type="protein sequence ID" value="KEH36567.1"/>
    <property type="molecule type" value="Genomic_DNA"/>
</dbReference>
<sequence>MSKVLNKWIGAYDGAKRLQISGWSEADVLAKAQELYARGSIGSGSSGSKRSHDSDACGSNSIGSSVPPIGREAAKKKGKKKSKDATLEEVEKEWVEFKEIKVQEIEQFKEFTLVQQEKNRLKKMKLYVKLSFEEHLDDRKIAVGRVGA</sequence>
<evidence type="ECO:0000256" key="1">
    <source>
        <dbReference type="SAM" id="MobiDB-lite"/>
    </source>
</evidence>
<dbReference type="PANTHER" id="PTHR45023">
    <property type="match status" value="1"/>
</dbReference>
<gene>
    <name evidence="3" type="ordered locus">MTR_2g014785</name>
    <name evidence="2" type="ORF">MtrDRAFT_AC158497g42v2</name>
</gene>
<dbReference type="GO" id="GO:0003677">
    <property type="term" value="F:DNA binding"/>
    <property type="evidence" value="ECO:0007669"/>
    <property type="project" value="UniProtKB-KW"/>
</dbReference>
<reference evidence="3 5" key="4">
    <citation type="journal article" date="2014" name="BMC Genomics">
        <title>An improved genome release (version Mt4.0) for the model legume Medicago truncatula.</title>
        <authorList>
            <person name="Tang H."/>
            <person name="Krishnakumar V."/>
            <person name="Bidwell S."/>
            <person name="Rosen B."/>
            <person name="Chan A."/>
            <person name="Zhou S."/>
            <person name="Gentzbittel L."/>
            <person name="Childs K.L."/>
            <person name="Yandell M."/>
            <person name="Gundlach H."/>
            <person name="Mayer K.F."/>
            <person name="Schwartz D.C."/>
            <person name="Town C.D."/>
        </authorList>
    </citation>
    <scope>GENOME REANNOTATION</scope>
    <source>
        <strain evidence="3">A17</strain>
        <strain evidence="4 5">cv. Jemalong A17</strain>
    </source>
</reference>
<dbReference type="HOGENOM" id="CLU_147645_0_0_1"/>
<dbReference type="EnsemblPlants" id="KEH36567">
    <property type="protein sequence ID" value="KEH36567"/>
    <property type="gene ID" value="MTR_2g014785"/>
</dbReference>
<feature type="region of interest" description="Disordered" evidence="1">
    <location>
        <begin position="40"/>
        <end position="87"/>
    </location>
</feature>
<name>A2Q534_MEDTR</name>
<organism evidence="2">
    <name type="scientific">Medicago truncatula</name>
    <name type="common">Barrel medic</name>
    <name type="synonym">Medicago tribuloides</name>
    <dbReference type="NCBI Taxonomy" id="3880"/>
    <lineage>
        <taxon>Eukaryota</taxon>
        <taxon>Viridiplantae</taxon>
        <taxon>Streptophyta</taxon>
        <taxon>Embryophyta</taxon>
        <taxon>Tracheophyta</taxon>
        <taxon>Spermatophyta</taxon>
        <taxon>Magnoliopsida</taxon>
        <taxon>eudicotyledons</taxon>
        <taxon>Gunneridae</taxon>
        <taxon>Pentapetalae</taxon>
        <taxon>rosids</taxon>
        <taxon>fabids</taxon>
        <taxon>Fabales</taxon>
        <taxon>Fabaceae</taxon>
        <taxon>Papilionoideae</taxon>
        <taxon>50 kb inversion clade</taxon>
        <taxon>NPAAA clade</taxon>
        <taxon>Hologalegina</taxon>
        <taxon>IRL clade</taxon>
        <taxon>Trifolieae</taxon>
        <taxon>Medicago</taxon>
    </lineage>
</organism>
<evidence type="ECO:0000313" key="5">
    <source>
        <dbReference type="Proteomes" id="UP000002051"/>
    </source>
</evidence>
<reference evidence="2" key="1">
    <citation type="submission" date="2005-04" db="EMBL/GenBank/DDBJ databases">
        <authorList>
            <person name="Town C.D."/>
        </authorList>
    </citation>
    <scope>NUCLEOTIDE SEQUENCE</scope>
</reference>
<keyword evidence="5" id="KW-1185">Reference proteome</keyword>
<keyword evidence="2" id="KW-0371">Homeobox</keyword>
<protein>
    <submittedName>
        <fullName evidence="2">Homeodomain-like, putative</fullName>
    </submittedName>
</protein>
<accession>A2Q534</accession>
<dbReference type="PaxDb" id="3880-AES63916"/>
<dbReference type="PANTHER" id="PTHR45023:SF13">
    <property type="entry name" value="PUTATIVE-RELATED"/>
    <property type="match status" value="1"/>
</dbReference>
<evidence type="ECO:0000313" key="4">
    <source>
        <dbReference type="EnsemblPlants" id="KEH36567"/>
    </source>
</evidence>
<dbReference type="EMBL" id="AC158497">
    <property type="protein sequence ID" value="ABN08734.1"/>
    <property type="molecule type" value="Genomic_DNA"/>
</dbReference>
<evidence type="ECO:0000313" key="2">
    <source>
        <dbReference type="EMBL" id="ABN08734.1"/>
    </source>
</evidence>
<evidence type="ECO:0000313" key="3">
    <source>
        <dbReference type="EMBL" id="KEH36567.1"/>
    </source>
</evidence>